<name>A0A438DNT6_VITVI</name>
<dbReference type="EMBL" id="QGNW01001547">
    <property type="protein sequence ID" value="RVW37127.1"/>
    <property type="molecule type" value="Genomic_DNA"/>
</dbReference>
<accession>A0A438DNT6</accession>
<evidence type="ECO:0000256" key="1">
    <source>
        <dbReference type="SAM" id="MobiDB-lite"/>
    </source>
</evidence>
<reference evidence="2 3" key="1">
    <citation type="journal article" date="2018" name="PLoS Genet.">
        <title>Population sequencing reveals clonal diversity and ancestral inbreeding in the grapevine cultivar Chardonnay.</title>
        <authorList>
            <person name="Roach M.J."/>
            <person name="Johnson D.L."/>
            <person name="Bohlmann J."/>
            <person name="van Vuuren H.J."/>
            <person name="Jones S.J."/>
            <person name="Pretorius I.S."/>
            <person name="Schmidt S.A."/>
            <person name="Borneman A.R."/>
        </authorList>
    </citation>
    <scope>NUCLEOTIDE SEQUENCE [LARGE SCALE GENOMIC DNA]</scope>
    <source>
        <strain evidence="3">cv. Chardonnay</strain>
        <tissue evidence="2">Leaf</tissue>
    </source>
</reference>
<protein>
    <submittedName>
        <fullName evidence="2">Uncharacterized protein</fullName>
    </submittedName>
</protein>
<dbReference type="AlphaFoldDB" id="A0A438DNT6"/>
<evidence type="ECO:0000313" key="3">
    <source>
        <dbReference type="Proteomes" id="UP000288805"/>
    </source>
</evidence>
<evidence type="ECO:0000313" key="2">
    <source>
        <dbReference type="EMBL" id="RVW37127.1"/>
    </source>
</evidence>
<gene>
    <name evidence="2" type="ORF">CK203_084526</name>
</gene>
<feature type="region of interest" description="Disordered" evidence="1">
    <location>
        <begin position="63"/>
        <end position="97"/>
    </location>
</feature>
<sequence>MSINPVVVPVPIQNLMENLTLGQNDVNTSLVRPIPVLLIPPESTDLNLNLKSPIDPPPLSLKLSLSSNQNHPNQPSRHSTFQAMSSFNNGDSIISVA</sequence>
<comment type="caution">
    <text evidence="2">The sequence shown here is derived from an EMBL/GenBank/DDBJ whole genome shotgun (WGS) entry which is preliminary data.</text>
</comment>
<proteinExistence type="predicted"/>
<dbReference type="Proteomes" id="UP000288805">
    <property type="component" value="Unassembled WGS sequence"/>
</dbReference>
<organism evidence="2 3">
    <name type="scientific">Vitis vinifera</name>
    <name type="common">Grape</name>
    <dbReference type="NCBI Taxonomy" id="29760"/>
    <lineage>
        <taxon>Eukaryota</taxon>
        <taxon>Viridiplantae</taxon>
        <taxon>Streptophyta</taxon>
        <taxon>Embryophyta</taxon>
        <taxon>Tracheophyta</taxon>
        <taxon>Spermatophyta</taxon>
        <taxon>Magnoliopsida</taxon>
        <taxon>eudicotyledons</taxon>
        <taxon>Gunneridae</taxon>
        <taxon>Pentapetalae</taxon>
        <taxon>rosids</taxon>
        <taxon>Vitales</taxon>
        <taxon>Vitaceae</taxon>
        <taxon>Viteae</taxon>
        <taxon>Vitis</taxon>
    </lineage>
</organism>
<feature type="compositionally biased region" description="Polar residues" evidence="1">
    <location>
        <begin position="68"/>
        <end position="97"/>
    </location>
</feature>